<evidence type="ECO:0008006" key="3">
    <source>
        <dbReference type="Google" id="ProtNLM"/>
    </source>
</evidence>
<dbReference type="OrthoDB" id="7464126at2759"/>
<protein>
    <recommendedName>
        <fullName evidence="3">Fungal STAND N-terminal Goodbye domain-containing protein</fullName>
    </recommendedName>
</protein>
<sequence length="185" mass="20624">MALAVRSAAPLQPETRLAQVLSKYEALLADGEKTRFRDQQSERPPTVSDVMKLTDEIDRNHSRRRSRRCFGPRLISVLEAVQQFSAIIDAIIGGSQSLIASAIWGTLKLTLQLACGFASYFDNLSALFMQIGRNSPRIQDYGVLYPKSPRLQVAVSNYFWGNTTNNTTPIEAAATAAKRLARRRH</sequence>
<evidence type="ECO:0000313" key="1">
    <source>
        <dbReference type="EMBL" id="KIW89818.1"/>
    </source>
</evidence>
<gene>
    <name evidence="1" type="ORF">Z519_09247</name>
</gene>
<dbReference type="AlphaFoldDB" id="A0A0D2H962"/>
<reference evidence="1" key="1">
    <citation type="submission" date="2015-01" db="EMBL/GenBank/DDBJ databases">
        <title>The Genome Sequence of Cladophialophora bantiana CBS 173.52.</title>
        <authorList>
            <consortium name="The Broad Institute Genomics Platform"/>
            <person name="Cuomo C."/>
            <person name="de Hoog S."/>
            <person name="Gorbushina A."/>
            <person name="Stielow B."/>
            <person name="Teixiera M."/>
            <person name="Abouelleil A."/>
            <person name="Chapman S.B."/>
            <person name="Priest M."/>
            <person name="Young S.K."/>
            <person name="Wortman J."/>
            <person name="Nusbaum C."/>
            <person name="Birren B."/>
        </authorList>
    </citation>
    <scope>NUCLEOTIDE SEQUENCE [LARGE SCALE GENOMIC DNA]</scope>
    <source>
        <strain evidence="1">CBS 173.52</strain>
    </source>
</reference>
<name>A0A0D2H962_CLAB1</name>
<organism evidence="1 2">
    <name type="scientific">Cladophialophora bantiana (strain ATCC 10958 / CBS 173.52 / CDC B-1940 / NIH 8579)</name>
    <name type="common">Xylohypha bantiana</name>
    <dbReference type="NCBI Taxonomy" id="1442370"/>
    <lineage>
        <taxon>Eukaryota</taxon>
        <taxon>Fungi</taxon>
        <taxon>Dikarya</taxon>
        <taxon>Ascomycota</taxon>
        <taxon>Pezizomycotina</taxon>
        <taxon>Eurotiomycetes</taxon>
        <taxon>Chaetothyriomycetidae</taxon>
        <taxon>Chaetothyriales</taxon>
        <taxon>Herpotrichiellaceae</taxon>
        <taxon>Cladophialophora</taxon>
    </lineage>
</organism>
<dbReference type="RefSeq" id="XP_016616487.1">
    <property type="nucleotide sequence ID" value="XM_016766971.1"/>
</dbReference>
<dbReference type="GeneID" id="27702175"/>
<accession>A0A0D2H962</accession>
<keyword evidence="2" id="KW-1185">Reference proteome</keyword>
<dbReference type="EMBL" id="KN846994">
    <property type="protein sequence ID" value="KIW89818.1"/>
    <property type="molecule type" value="Genomic_DNA"/>
</dbReference>
<dbReference type="Proteomes" id="UP000053789">
    <property type="component" value="Unassembled WGS sequence"/>
</dbReference>
<proteinExistence type="predicted"/>
<evidence type="ECO:0000313" key="2">
    <source>
        <dbReference type="Proteomes" id="UP000053789"/>
    </source>
</evidence>
<dbReference type="HOGENOM" id="CLU_1461150_0_0_1"/>